<keyword evidence="3 9" id="KW-0813">Transport</keyword>
<dbReference type="OrthoDB" id="9757904at2"/>
<comment type="similarity">
    <text evidence="2 9">Belongs to the resistance-nodulation-cell division (RND) (TC 2.A.6) family.</text>
</comment>
<feature type="transmembrane region" description="Helical" evidence="9">
    <location>
        <begin position="895"/>
        <end position="915"/>
    </location>
</feature>
<dbReference type="Gene3D" id="3.30.2090.10">
    <property type="entry name" value="Multidrug efflux transporter AcrB TolC docking domain, DN and DC subdomains"/>
    <property type="match status" value="2"/>
</dbReference>
<dbReference type="EMBL" id="FNDS01000009">
    <property type="protein sequence ID" value="SDI45771.1"/>
    <property type="molecule type" value="Genomic_DNA"/>
</dbReference>
<evidence type="ECO:0000256" key="3">
    <source>
        <dbReference type="ARBA" id="ARBA00022448"/>
    </source>
</evidence>
<dbReference type="InterPro" id="IPR004764">
    <property type="entry name" value="MdtF-like"/>
</dbReference>
<evidence type="ECO:0000256" key="4">
    <source>
        <dbReference type="ARBA" id="ARBA00022475"/>
    </source>
</evidence>
<dbReference type="Gene3D" id="3.30.70.1320">
    <property type="entry name" value="Multidrug efflux transporter AcrB pore domain like"/>
    <property type="match status" value="1"/>
</dbReference>
<dbReference type="Gene3D" id="3.30.70.1430">
    <property type="entry name" value="Multidrug efflux transporter AcrB pore domain"/>
    <property type="match status" value="2"/>
</dbReference>
<feature type="transmembrane region" description="Helical" evidence="9">
    <location>
        <begin position="436"/>
        <end position="460"/>
    </location>
</feature>
<evidence type="ECO:0000256" key="9">
    <source>
        <dbReference type="RuleBase" id="RU364070"/>
    </source>
</evidence>
<gene>
    <name evidence="10" type="ORF">SAMN05216272_109197</name>
</gene>
<dbReference type="GO" id="GO:0042910">
    <property type="term" value="F:xenobiotic transmembrane transporter activity"/>
    <property type="evidence" value="ECO:0007669"/>
    <property type="project" value="TreeGrafter"/>
</dbReference>
<feature type="transmembrane region" description="Helical" evidence="9">
    <location>
        <begin position="472"/>
        <end position="499"/>
    </location>
</feature>
<dbReference type="STRING" id="428992.SAMN05216272_109197"/>
<proteinExistence type="inferred from homology"/>
<evidence type="ECO:0000256" key="7">
    <source>
        <dbReference type="ARBA" id="ARBA00022989"/>
    </source>
</evidence>
<feature type="transmembrane region" description="Helical" evidence="9">
    <location>
        <begin position="342"/>
        <end position="361"/>
    </location>
</feature>
<reference evidence="11" key="1">
    <citation type="submission" date="2016-10" db="EMBL/GenBank/DDBJ databases">
        <authorList>
            <person name="Varghese N."/>
            <person name="Submissions S."/>
        </authorList>
    </citation>
    <scope>NUCLEOTIDE SEQUENCE [LARGE SCALE GENOMIC DNA]</scope>
    <source>
        <strain evidence="11">CCM 7469</strain>
    </source>
</reference>
<dbReference type="SUPFAM" id="SSF82693">
    <property type="entry name" value="Multidrug efflux transporter AcrB pore domain, PN1, PN2, PC1 and PC2 subdomains"/>
    <property type="match status" value="3"/>
</dbReference>
<keyword evidence="5 9" id="KW-0997">Cell inner membrane</keyword>
<evidence type="ECO:0000256" key="8">
    <source>
        <dbReference type="ARBA" id="ARBA00023136"/>
    </source>
</evidence>
<dbReference type="Proteomes" id="UP000199636">
    <property type="component" value="Unassembled WGS sequence"/>
</dbReference>
<dbReference type="Pfam" id="PF00873">
    <property type="entry name" value="ACR_tran"/>
    <property type="match status" value="1"/>
</dbReference>
<dbReference type="RefSeq" id="WP_090265933.1">
    <property type="nucleotide sequence ID" value="NZ_FNDS01000009.1"/>
</dbReference>
<evidence type="ECO:0000256" key="1">
    <source>
        <dbReference type="ARBA" id="ARBA00004429"/>
    </source>
</evidence>
<keyword evidence="4" id="KW-1003">Cell membrane</keyword>
<feature type="transmembrane region" description="Helical" evidence="9">
    <location>
        <begin position="965"/>
        <end position="986"/>
    </location>
</feature>
<keyword evidence="8 9" id="KW-0472">Membrane</keyword>
<comment type="subcellular location">
    <subcellularLocation>
        <location evidence="1 9">Cell inner membrane</location>
        <topology evidence="1 9">Multi-pass membrane protein</topology>
    </subcellularLocation>
</comment>
<comment type="caution">
    <text evidence="9">Lacks conserved residue(s) required for the propagation of feature annotation.</text>
</comment>
<keyword evidence="6 9" id="KW-0812">Transmembrane</keyword>
<dbReference type="Gene3D" id="1.20.1640.10">
    <property type="entry name" value="Multidrug efflux transporter AcrB transmembrane domain"/>
    <property type="match status" value="2"/>
</dbReference>
<dbReference type="SUPFAM" id="SSF82866">
    <property type="entry name" value="Multidrug efflux transporter AcrB transmembrane domain"/>
    <property type="match status" value="2"/>
</dbReference>
<keyword evidence="7 9" id="KW-1133">Transmembrane helix</keyword>
<organism evidence="10 11">
    <name type="scientific">Pseudomonas panipatensis</name>
    <dbReference type="NCBI Taxonomy" id="428992"/>
    <lineage>
        <taxon>Bacteria</taxon>
        <taxon>Pseudomonadati</taxon>
        <taxon>Pseudomonadota</taxon>
        <taxon>Gammaproteobacteria</taxon>
        <taxon>Pseudomonadales</taxon>
        <taxon>Pseudomonadaceae</taxon>
        <taxon>Pseudomonas</taxon>
    </lineage>
</organism>
<dbReference type="FunFam" id="3.30.70.1430:FF:000001">
    <property type="entry name" value="Efflux pump membrane transporter"/>
    <property type="match status" value="1"/>
</dbReference>
<feature type="transmembrane region" description="Helical" evidence="9">
    <location>
        <begin position="921"/>
        <end position="944"/>
    </location>
</feature>
<dbReference type="GO" id="GO:0009636">
    <property type="term" value="P:response to toxic substance"/>
    <property type="evidence" value="ECO:0007669"/>
    <property type="project" value="UniProtKB-ARBA"/>
</dbReference>
<evidence type="ECO:0000256" key="2">
    <source>
        <dbReference type="ARBA" id="ARBA00010942"/>
    </source>
</evidence>
<dbReference type="PANTHER" id="PTHR32063:SF10">
    <property type="entry name" value="EFFLUX PUMP MEMBRANE TRANSPORTER"/>
    <property type="match status" value="1"/>
</dbReference>
<evidence type="ECO:0000256" key="5">
    <source>
        <dbReference type="ARBA" id="ARBA00022519"/>
    </source>
</evidence>
<feature type="transmembrane region" description="Helical" evidence="9">
    <location>
        <begin position="368"/>
        <end position="388"/>
    </location>
</feature>
<dbReference type="AlphaFoldDB" id="A0A1G8KQM9"/>
<dbReference type="SUPFAM" id="SSF82714">
    <property type="entry name" value="Multidrug efflux transporter AcrB TolC docking domain, DN and DC subdomains"/>
    <property type="match status" value="2"/>
</dbReference>
<feature type="transmembrane region" description="Helical" evidence="9">
    <location>
        <begin position="869"/>
        <end position="888"/>
    </location>
</feature>
<dbReference type="GO" id="GO:0015562">
    <property type="term" value="F:efflux transmembrane transporter activity"/>
    <property type="evidence" value="ECO:0007669"/>
    <property type="project" value="InterPro"/>
</dbReference>
<protein>
    <recommendedName>
        <fullName evidence="9">Efflux pump membrane transporter</fullName>
    </recommendedName>
</protein>
<keyword evidence="11" id="KW-1185">Reference proteome</keyword>
<dbReference type="InterPro" id="IPR001036">
    <property type="entry name" value="Acrflvin-R"/>
</dbReference>
<dbReference type="GO" id="GO:0005886">
    <property type="term" value="C:plasma membrane"/>
    <property type="evidence" value="ECO:0007669"/>
    <property type="project" value="UniProtKB-SubCell"/>
</dbReference>
<dbReference type="NCBIfam" id="NF000282">
    <property type="entry name" value="RND_permease_1"/>
    <property type="match status" value="1"/>
</dbReference>
<evidence type="ECO:0000313" key="11">
    <source>
        <dbReference type="Proteomes" id="UP000199636"/>
    </source>
</evidence>
<dbReference type="InterPro" id="IPR027463">
    <property type="entry name" value="AcrB_DN_DC_subdom"/>
</dbReference>
<evidence type="ECO:0000313" key="10">
    <source>
        <dbReference type="EMBL" id="SDI45771.1"/>
    </source>
</evidence>
<accession>A0A1G8KQM9</accession>
<feature type="transmembrane region" description="Helical" evidence="9">
    <location>
        <begin position="1006"/>
        <end position="1028"/>
    </location>
</feature>
<dbReference type="PRINTS" id="PR00702">
    <property type="entry name" value="ACRIFLAVINRP"/>
</dbReference>
<dbReference type="PANTHER" id="PTHR32063">
    <property type="match status" value="1"/>
</dbReference>
<sequence>MSEFFIKRPNFAWVVALFISLAGLLVIPLLPVAQYPNVAPPQITITATYPGASAKVLVDSVTSVVEESLNGAKGLLYFESTSNSNGIAEVVVTFQPGTDPQLAQVDVQNRLKKAEARMPQAVLTQGMEVEQTSAGFLLIYALSYKDGAKHDDTTLLGDYAARNINNELRRVPGVGKLQFFSSEAAMRVWIDPQKLVGFGLSIDDVSNAIRGQNVQVPAGSFGSSPGSAQQELTATLAVKGSLDDPEEFGRIVLRANGDGSVVRLADVARVEVGSESYNFSSRLNGKPAVAGAVQLSPGANAIQTAEAVKHRLDELSANFPSDVEYSVPYDTSRFVDVAIEKVLHTLAEAMVLVFMVMFLFLQNVRYTLIPAIVVPVCLLGTLTVMYLLGFSVNMMTMFGMVLAIGILVDDAIVVVENVERIMAEEGLSPAAATVKAMGQVSGAIIGITLVLSAVFLPLAFMAGSVGVIYKQFSLSLAVSILFSGFLALTFTPALCATLLKPIAHGHHEKRGFFGAFNRAFASLTQRYSWLNSGLVQRSGRVMLVYAGVLALLGYTYLRVPEAFVPAEDLGYTIVDIQLPPGATRERTNATGQELERFLQSRKAVDSSFLVMGFSFSGMGENAALAFPTLKDWSVRGKEQSAEAEATAINAHFAALDDGAIMAVSPPPIDGLGNSGGFALRLQDRAGLGRKALLAARDQLLEQASHNPKILYAVMEGLAEAPQLRLEIDRDKARTLGVSFESISSALSTAFGSAVINDFTNAGRQQRVVVQAEQGARMTPESVLQLYVPNVSGELVPLSAFVSTRWEEGPMQLVRYNGYPSIRISGDAMYGTSTGEAMAEMERLASQLPAGISYEWTGLSYQEKVASGQAAQLFALAILVVFLLLVALYESWAIPLTVMLIVPIGALGAVLAVIVVGLPNDVYFKVGLITIIGLAAKNAILIVEFAKELWEKGYGLREAAVEAARLRFRPIVMTSVAFILGVVPLAIATGAGAASQRAIGTGVIGGMLSATLLGVVFVPVCFVWVLSLLRRKPAPVEQPALPQE</sequence>
<evidence type="ECO:0000256" key="6">
    <source>
        <dbReference type="ARBA" id="ARBA00022692"/>
    </source>
</evidence>
<dbReference type="NCBIfam" id="TIGR00915">
    <property type="entry name" value="2A0602"/>
    <property type="match status" value="1"/>
</dbReference>
<dbReference type="Gene3D" id="3.30.70.1440">
    <property type="entry name" value="Multidrug efflux transporter AcrB pore domain"/>
    <property type="match status" value="1"/>
</dbReference>
<feature type="transmembrane region" description="Helical" evidence="9">
    <location>
        <begin position="12"/>
        <end position="33"/>
    </location>
</feature>
<dbReference type="FunFam" id="1.20.1640.10:FF:000001">
    <property type="entry name" value="Efflux pump membrane transporter"/>
    <property type="match status" value="1"/>
</dbReference>
<name>A0A1G8KQM9_9PSED</name>